<gene>
    <name evidence="1" type="ORF">PHACADRAFT_197481</name>
</gene>
<dbReference type="AlphaFoldDB" id="K5USX9"/>
<accession>K5USX9</accession>
<dbReference type="EMBL" id="JH930474">
    <property type="protein sequence ID" value="EKM53051.1"/>
    <property type="molecule type" value="Genomic_DNA"/>
</dbReference>
<proteinExistence type="predicted"/>
<dbReference type="HOGENOM" id="CLU_1034817_0_0_1"/>
<name>K5USX9_PHACS</name>
<dbReference type="KEGG" id="pco:PHACADRAFT_197481"/>
<organism evidence="1 2">
    <name type="scientific">Phanerochaete carnosa (strain HHB-10118-sp)</name>
    <name type="common">White-rot fungus</name>
    <name type="synonym">Peniophora carnosa</name>
    <dbReference type="NCBI Taxonomy" id="650164"/>
    <lineage>
        <taxon>Eukaryota</taxon>
        <taxon>Fungi</taxon>
        <taxon>Dikarya</taxon>
        <taxon>Basidiomycota</taxon>
        <taxon>Agaricomycotina</taxon>
        <taxon>Agaricomycetes</taxon>
        <taxon>Polyporales</taxon>
        <taxon>Phanerochaetaceae</taxon>
        <taxon>Phanerochaete</taxon>
    </lineage>
</organism>
<dbReference type="RefSeq" id="XP_007397756.1">
    <property type="nucleotide sequence ID" value="XM_007397694.1"/>
</dbReference>
<keyword evidence="2" id="KW-1185">Reference proteome</keyword>
<dbReference type="Proteomes" id="UP000008370">
    <property type="component" value="Unassembled WGS sequence"/>
</dbReference>
<dbReference type="InParanoid" id="K5USX9"/>
<protein>
    <submittedName>
        <fullName evidence="1">Uncharacterized protein</fullName>
    </submittedName>
</protein>
<dbReference type="GeneID" id="18911243"/>
<reference evidence="1 2" key="1">
    <citation type="journal article" date="2012" name="BMC Genomics">
        <title>Comparative genomics of the white-rot fungi, Phanerochaete carnosa and P. chrysosporium, to elucidate the genetic basis of the distinct wood types they colonize.</title>
        <authorList>
            <person name="Suzuki H."/>
            <person name="MacDonald J."/>
            <person name="Syed K."/>
            <person name="Salamov A."/>
            <person name="Hori C."/>
            <person name="Aerts A."/>
            <person name="Henrissat B."/>
            <person name="Wiebenga A."/>
            <person name="vanKuyk P.A."/>
            <person name="Barry K."/>
            <person name="Lindquist E."/>
            <person name="LaButti K."/>
            <person name="Lapidus A."/>
            <person name="Lucas S."/>
            <person name="Coutinho P."/>
            <person name="Gong Y."/>
            <person name="Samejima M."/>
            <person name="Mahadevan R."/>
            <person name="Abou-Zaid M."/>
            <person name="de Vries R.P."/>
            <person name="Igarashi K."/>
            <person name="Yadav J.S."/>
            <person name="Grigoriev I.V."/>
            <person name="Master E.R."/>
        </authorList>
    </citation>
    <scope>NUCLEOTIDE SEQUENCE [LARGE SCALE GENOMIC DNA]</scope>
    <source>
        <strain evidence="1 2">HHB-10118-sp</strain>
    </source>
</reference>
<sequence>MSTSSVRSGGTKGVKKSTFVKLWEHRLCTTATAGEAISKTLGRAALAKEKARVEEQIKKALTRYSQDTINLLRQGTQEEQPMDIDLAAQEDLERLGINQDGVNNDMPAAPKFQHAIRDVLQLQWKLRWYKQTRQWHQQRMCEEAAWSLLLNALADQFLRWKYPASNSPPKCSPSRAESTVPWSTETHFTLIDDTHARSPQPIDESVRLPYCIKTYDIFTLQNEITVFHPADSTSPAFDLLEHGYIVKTPRWPEVAVSVKMLDLLYRLCQ</sequence>
<evidence type="ECO:0000313" key="1">
    <source>
        <dbReference type="EMBL" id="EKM53051.1"/>
    </source>
</evidence>
<evidence type="ECO:0000313" key="2">
    <source>
        <dbReference type="Proteomes" id="UP000008370"/>
    </source>
</evidence>